<gene>
    <name evidence="1" type="ORF">HMPREF9123_2694</name>
</gene>
<name>F2BG37_9NEIS</name>
<proteinExistence type="predicted"/>
<reference evidence="1 2" key="1">
    <citation type="submission" date="2011-02" db="EMBL/GenBank/DDBJ databases">
        <authorList>
            <person name="Muzny D."/>
            <person name="Qin X."/>
            <person name="Deng J."/>
            <person name="Jiang H."/>
            <person name="Liu Y."/>
            <person name="Qu J."/>
            <person name="Song X.-Z."/>
            <person name="Zhang L."/>
            <person name="Thornton R."/>
            <person name="Coyle M."/>
            <person name="Francisco L."/>
            <person name="Jackson L."/>
            <person name="Javaid M."/>
            <person name="Korchina V."/>
            <person name="Kovar C."/>
            <person name="Mata R."/>
            <person name="Mathew T."/>
            <person name="Ngo R."/>
            <person name="Nguyen L."/>
            <person name="Nguyen N."/>
            <person name="Okwuonu G."/>
            <person name="Ongeri F."/>
            <person name="Pham C."/>
            <person name="Simmons D."/>
            <person name="Wilczek-Boney K."/>
            <person name="Hale W."/>
            <person name="Jakkamsetti A."/>
            <person name="Pham P."/>
            <person name="Ruth R."/>
            <person name="San Lucas F."/>
            <person name="Warren J."/>
            <person name="Zhang J."/>
            <person name="Zhao Z."/>
            <person name="Zhou C."/>
            <person name="Zhu D."/>
            <person name="Lee S."/>
            <person name="Bess C."/>
            <person name="Blankenburg K."/>
            <person name="Forbes L."/>
            <person name="Fu Q."/>
            <person name="Gubbala S."/>
            <person name="Hirani K."/>
            <person name="Jayaseelan J.C."/>
            <person name="Lara F."/>
            <person name="Munidasa M."/>
            <person name="Palculict T."/>
            <person name="Patil S."/>
            <person name="Pu L.-L."/>
            <person name="Saada N."/>
            <person name="Tang L."/>
            <person name="Weissenberger G."/>
            <person name="Zhu Y."/>
            <person name="Hemphill L."/>
            <person name="Shang Y."/>
            <person name="Youmans B."/>
            <person name="Ayvaz T."/>
            <person name="Ross M."/>
            <person name="Santibanez J."/>
            <person name="Aqrawi P."/>
            <person name="Gross S."/>
            <person name="Joshi V."/>
            <person name="Fowler G."/>
            <person name="Nazareth L."/>
            <person name="Reid J."/>
            <person name="Worley K."/>
            <person name="Petrosino J."/>
            <person name="Highlander S."/>
            <person name="Gibbs R."/>
        </authorList>
    </citation>
    <scope>NUCLEOTIDE SEQUENCE [LARGE SCALE GENOMIC DNA]</scope>
    <source>
        <strain evidence="1 2">ATCC BAA-1200</strain>
    </source>
</reference>
<evidence type="ECO:0000313" key="2">
    <source>
        <dbReference type="Proteomes" id="UP000004105"/>
    </source>
</evidence>
<comment type="caution">
    <text evidence="1">The sequence shown here is derived from an EMBL/GenBank/DDBJ whole genome shotgun (WGS) entry which is preliminary data.</text>
</comment>
<dbReference type="EMBL" id="AFAY01000053">
    <property type="protein sequence ID" value="EGF07158.1"/>
    <property type="molecule type" value="Genomic_DNA"/>
</dbReference>
<dbReference type="AlphaFoldDB" id="F2BG37"/>
<dbReference type="HOGENOM" id="CLU_2863121_0_0_4"/>
<organism evidence="1 2">
    <name type="scientific">Neisseria bacilliformis ATCC BAA-1200</name>
    <dbReference type="NCBI Taxonomy" id="888742"/>
    <lineage>
        <taxon>Bacteria</taxon>
        <taxon>Pseudomonadati</taxon>
        <taxon>Pseudomonadota</taxon>
        <taxon>Betaproteobacteria</taxon>
        <taxon>Neisseriales</taxon>
        <taxon>Neisseriaceae</taxon>
        <taxon>Neisseria</taxon>
    </lineage>
</organism>
<keyword evidence="2" id="KW-1185">Reference proteome</keyword>
<protein>
    <submittedName>
        <fullName evidence="1">Uncharacterized protein</fullName>
    </submittedName>
</protein>
<evidence type="ECO:0000313" key="1">
    <source>
        <dbReference type="EMBL" id="EGF07158.1"/>
    </source>
</evidence>
<sequence>MFGAYCADDTAHRSSLVSDWSGCSVGKTAPLTFRRTRGERETVFQTASCRPSAKGRLKAQLQRS</sequence>
<accession>F2BG37</accession>
<dbReference type="Proteomes" id="UP000004105">
    <property type="component" value="Unassembled WGS sequence"/>
</dbReference>